<dbReference type="OrthoDB" id="2414685at2"/>
<feature type="transmembrane region" description="Helical" evidence="1">
    <location>
        <begin position="33"/>
        <end position="57"/>
    </location>
</feature>
<evidence type="ECO:0000256" key="1">
    <source>
        <dbReference type="SAM" id="Phobius"/>
    </source>
</evidence>
<gene>
    <name evidence="2" type="ORF">ERX55_01910</name>
</gene>
<dbReference type="Proteomes" id="UP000294843">
    <property type="component" value="Unassembled WGS sequence"/>
</dbReference>
<proteinExistence type="predicted"/>
<protein>
    <submittedName>
        <fullName evidence="2">Uncharacterized protein</fullName>
    </submittedName>
</protein>
<dbReference type="EMBL" id="SCWF01000001">
    <property type="protein sequence ID" value="TDM15686.1"/>
    <property type="molecule type" value="Genomic_DNA"/>
</dbReference>
<name>A0A4R6C3S7_9STAP</name>
<keyword evidence="1" id="KW-1133">Transmembrane helix</keyword>
<sequence length="290" mass="34100">MKISKYEQWLILGSLLYVIYFGSILIICFPGKVIEIVAAMIGLLSVVSTGYGAYLGAKIAGDNATKLMKEQVIMSDLNAKTNKNLEFLNEFQVFTKNPLLNVNPSDNFLGKKLMSYEFFMRENVNLNSRLIELNSKDYDVSSIIKFPFESWLKISNTIYNQISRIDKMIPIILSNYILQKEKINKELYIIETAELSLSNLTLAMEENKVLEFRYHILYKPKKPFDLKRYYNRDCIINIDSKDLYNHYENELYNVIKEYLKLLVIFLKHYEKMKFKEPTDLIKYSSEYYSL</sequence>
<accession>A0A4R6C3S7</accession>
<keyword evidence="1" id="KW-0472">Membrane</keyword>
<evidence type="ECO:0000313" key="2">
    <source>
        <dbReference type="EMBL" id="TDM15686.1"/>
    </source>
</evidence>
<feature type="transmembrane region" description="Helical" evidence="1">
    <location>
        <begin position="9"/>
        <end position="27"/>
    </location>
</feature>
<evidence type="ECO:0000313" key="3">
    <source>
        <dbReference type="Proteomes" id="UP000294843"/>
    </source>
</evidence>
<comment type="caution">
    <text evidence="2">The sequence shown here is derived from an EMBL/GenBank/DDBJ whole genome shotgun (WGS) entry which is preliminary data.</text>
</comment>
<dbReference type="AlphaFoldDB" id="A0A4R6C3S7"/>
<organism evidence="2 3">
    <name type="scientific">Macrococcus bovicus</name>
    <dbReference type="NCBI Taxonomy" id="69968"/>
    <lineage>
        <taxon>Bacteria</taxon>
        <taxon>Bacillati</taxon>
        <taxon>Bacillota</taxon>
        <taxon>Bacilli</taxon>
        <taxon>Bacillales</taxon>
        <taxon>Staphylococcaceae</taxon>
        <taxon>Macrococcus</taxon>
    </lineage>
</organism>
<keyword evidence="1" id="KW-0812">Transmembrane</keyword>
<dbReference type="RefSeq" id="WP_133450886.1">
    <property type="nucleotide sequence ID" value="NZ_SCWF01000001.1"/>
</dbReference>
<keyword evidence="3" id="KW-1185">Reference proteome</keyword>
<reference evidence="2 3" key="1">
    <citation type="submission" date="2019-01" db="EMBL/GenBank/DDBJ databases">
        <title>Draft genome sequences of the type strains of six Macrococcus species.</title>
        <authorList>
            <person name="Mazhar S."/>
            <person name="Altermann E."/>
            <person name="Hill C."/>
            <person name="Mcauliffe O."/>
        </authorList>
    </citation>
    <scope>NUCLEOTIDE SEQUENCE [LARGE SCALE GENOMIC DNA]</scope>
    <source>
        <strain evidence="2 3">ATCC 51825</strain>
    </source>
</reference>